<name>X1QPK9_9ZZZZ</name>
<dbReference type="EMBL" id="BARW01000840">
    <property type="protein sequence ID" value="GAI70183.1"/>
    <property type="molecule type" value="Genomic_DNA"/>
</dbReference>
<dbReference type="AlphaFoldDB" id="X1QPK9"/>
<accession>X1QPK9</accession>
<reference evidence="1" key="1">
    <citation type="journal article" date="2014" name="Front. Microbiol.">
        <title>High frequency of phylogenetically diverse reductive dehalogenase-homologous genes in deep subseafloor sedimentary metagenomes.</title>
        <authorList>
            <person name="Kawai M."/>
            <person name="Futagami T."/>
            <person name="Toyoda A."/>
            <person name="Takaki Y."/>
            <person name="Nishi S."/>
            <person name="Hori S."/>
            <person name="Arai W."/>
            <person name="Tsubouchi T."/>
            <person name="Morono Y."/>
            <person name="Uchiyama I."/>
            <person name="Ito T."/>
            <person name="Fujiyama A."/>
            <person name="Inagaki F."/>
            <person name="Takami H."/>
        </authorList>
    </citation>
    <scope>NUCLEOTIDE SEQUENCE</scope>
    <source>
        <strain evidence="1">Expedition CK06-06</strain>
    </source>
</reference>
<organism evidence="1">
    <name type="scientific">marine sediment metagenome</name>
    <dbReference type="NCBI Taxonomy" id="412755"/>
    <lineage>
        <taxon>unclassified sequences</taxon>
        <taxon>metagenomes</taxon>
        <taxon>ecological metagenomes</taxon>
    </lineage>
</organism>
<protein>
    <submittedName>
        <fullName evidence="1">Uncharacterized protein</fullName>
    </submittedName>
</protein>
<proteinExistence type="predicted"/>
<comment type="caution">
    <text evidence="1">The sequence shown here is derived from an EMBL/GenBank/DDBJ whole genome shotgun (WGS) entry which is preliminary data.</text>
</comment>
<gene>
    <name evidence="1" type="ORF">S12H4_03108</name>
</gene>
<sequence length="69" mass="7792">MSKELKIILRETPIGLPPTPKQAAQRERFAQVAKEVAQEMKGTKLRGAARVRAFNARISERLKENASKF</sequence>
<evidence type="ECO:0000313" key="1">
    <source>
        <dbReference type="EMBL" id="GAI70183.1"/>
    </source>
</evidence>